<evidence type="ECO:0000256" key="1">
    <source>
        <dbReference type="ARBA" id="ARBA00001936"/>
    </source>
</evidence>
<dbReference type="PANTHER" id="PTHR12992:SF11">
    <property type="entry name" value="MITOCHONDRIAL COENZYME A DIPHOSPHATASE NUDT8"/>
    <property type="match status" value="1"/>
</dbReference>
<evidence type="ECO:0000256" key="6">
    <source>
        <dbReference type="ARBA" id="ARBA00023211"/>
    </source>
</evidence>
<dbReference type="CDD" id="cd03426">
    <property type="entry name" value="NUDIX_CoAse_Nudt7"/>
    <property type="match status" value="1"/>
</dbReference>
<keyword evidence="4" id="KW-0378">Hydrolase</keyword>
<feature type="domain" description="Nudix hydrolase" evidence="7">
    <location>
        <begin position="53"/>
        <end position="217"/>
    </location>
</feature>
<dbReference type="GO" id="GO:0046872">
    <property type="term" value="F:metal ion binding"/>
    <property type="evidence" value="ECO:0007669"/>
    <property type="project" value="UniProtKB-KW"/>
</dbReference>
<sequence>MSRSIQTAANKLKQSKLLKNAAPKIKQILDAHKPYMQILPQEIKDMLPPSKTTQKASILIPIIHVVDTQDENSAQIPSILFTTRAKHLKQHASQISFPGGHVDEEDGNCLIRAAIRETREELSPPPNTLKNESIEYGYDFENNVEILGRTGTIPSMKLIPVTPIVGMFQHEFTKEQIQKFFPGNESEVEHVFTVPIDELIRMEERESLNRLGMTAAYYNTKHGKIWGLTAVVLEPILKYVLKPVFLDTVEDMKGKL</sequence>
<evidence type="ECO:0000256" key="4">
    <source>
        <dbReference type="ARBA" id="ARBA00022801"/>
    </source>
</evidence>
<evidence type="ECO:0000313" key="9">
    <source>
        <dbReference type="Proteomes" id="UP001054902"/>
    </source>
</evidence>
<evidence type="ECO:0000256" key="2">
    <source>
        <dbReference type="ARBA" id="ARBA00001946"/>
    </source>
</evidence>
<dbReference type="AlphaFoldDB" id="A0AAD3GYU6"/>
<comment type="caution">
    <text evidence="8">The sequence shown here is derived from an EMBL/GenBank/DDBJ whole genome shotgun (WGS) entry which is preliminary data.</text>
</comment>
<dbReference type="Pfam" id="PF00293">
    <property type="entry name" value="NUDIX"/>
    <property type="match status" value="1"/>
</dbReference>
<dbReference type="InterPro" id="IPR015797">
    <property type="entry name" value="NUDIX_hydrolase-like_dom_sf"/>
</dbReference>
<evidence type="ECO:0000256" key="5">
    <source>
        <dbReference type="ARBA" id="ARBA00022842"/>
    </source>
</evidence>
<dbReference type="Gene3D" id="3.90.79.10">
    <property type="entry name" value="Nucleoside Triphosphate Pyrophosphohydrolase"/>
    <property type="match status" value="1"/>
</dbReference>
<evidence type="ECO:0000313" key="8">
    <source>
        <dbReference type="EMBL" id="GFH43833.1"/>
    </source>
</evidence>
<dbReference type="GO" id="GO:0010945">
    <property type="term" value="F:coenzyme A diphosphatase activity"/>
    <property type="evidence" value="ECO:0007669"/>
    <property type="project" value="InterPro"/>
</dbReference>
<keyword evidence="6" id="KW-0464">Manganese</keyword>
<dbReference type="Proteomes" id="UP001054902">
    <property type="component" value="Unassembled WGS sequence"/>
</dbReference>
<gene>
    <name evidence="8" type="ORF">CTEN210_00306</name>
</gene>
<dbReference type="PROSITE" id="PS51462">
    <property type="entry name" value="NUDIX"/>
    <property type="match status" value="1"/>
</dbReference>
<keyword evidence="3" id="KW-0479">Metal-binding</keyword>
<dbReference type="PANTHER" id="PTHR12992">
    <property type="entry name" value="NUDIX HYDROLASE"/>
    <property type="match status" value="1"/>
</dbReference>
<evidence type="ECO:0000259" key="7">
    <source>
        <dbReference type="PROSITE" id="PS51462"/>
    </source>
</evidence>
<proteinExistence type="predicted"/>
<organism evidence="8 9">
    <name type="scientific">Chaetoceros tenuissimus</name>
    <dbReference type="NCBI Taxonomy" id="426638"/>
    <lineage>
        <taxon>Eukaryota</taxon>
        <taxon>Sar</taxon>
        <taxon>Stramenopiles</taxon>
        <taxon>Ochrophyta</taxon>
        <taxon>Bacillariophyta</taxon>
        <taxon>Coscinodiscophyceae</taxon>
        <taxon>Chaetocerotophycidae</taxon>
        <taxon>Chaetocerotales</taxon>
        <taxon>Chaetocerotaceae</taxon>
        <taxon>Chaetoceros</taxon>
    </lineage>
</organism>
<accession>A0AAD3GYU6</accession>
<protein>
    <recommendedName>
        <fullName evidence="7">Nudix hydrolase domain-containing protein</fullName>
    </recommendedName>
</protein>
<dbReference type="EMBL" id="BLLK01000019">
    <property type="protein sequence ID" value="GFH43833.1"/>
    <property type="molecule type" value="Genomic_DNA"/>
</dbReference>
<keyword evidence="9" id="KW-1185">Reference proteome</keyword>
<dbReference type="InterPro" id="IPR000086">
    <property type="entry name" value="NUDIX_hydrolase_dom"/>
</dbReference>
<evidence type="ECO:0000256" key="3">
    <source>
        <dbReference type="ARBA" id="ARBA00022723"/>
    </source>
</evidence>
<reference evidence="8 9" key="1">
    <citation type="journal article" date="2021" name="Sci. Rep.">
        <title>The genome of the diatom Chaetoceros tenuissimus carries an ancient integrated fragment of an extant virus.</title>
        <authorList>
            <person name="Hongo Y."/>
            <person name="Kimura K."/>
            <person name="Takaki Y."/>
            <person name="Yoshida Y."/>
            <person name="Baba S."/>
            <person name="Kobayashi G."/>
            <person name="Nagasaki K."/>
            <person name="Hano T."/>
            <person name="Tomaru Y."/>
        </authorList>
    </citation>
    <scope>NUCLEOTIDE SEQUENCE [LARGE SCALE GENOMIC DNA]</scope>
    <source>
        <strain evidence="8 9">NIES-3715</strain>
    </source>
</reference>
<dbReference type="SUPFAM" id="SSF55811">
    <property type="entry name" value="Nudix"/>
    <property type="match status" value="1"/>
</dbReference>
<keyword evidence="5" id="KW-0460">Magnesium</keyword>
<name>A0AAD3GYU6_9STRA</name>
<comment type="cofactor">
    <cofactor evidence="2">
        <name>Mg(2+)</name>
        <dbReference type="ChEBI" id="CHEBI:18420"/>
    </cofactor>
</comment>
<dbReference type="InterPro" id="IPR045121">
    <property type="entry name" value="CoAse"/>
</dbReference>
<comment type="cofactor">
    <cofactor evidence="1">
        <name>Mn(2+)</name>
        <dbReference type="ChEBI" id="CHEBI:29035"/>
    </cofactor>
</comment>